<gene>
    <name evidence="2" type="ORF">S03H2_21456</name>
</gene>
<keyword evidence="1" id="KW-1133">Transmembrane helix</keyword>
<dbReference type="SUPFAM" id="SSF51445">
    <property type="entry name" value="(Trans)glycosidases"/>
    <property type="match status" value="1"/>
</dbReference>
<reference evidence="2" key="1">
    <citation type="journal article" date="2014" name="Front. Microbiol.">
        <title>High frequency of phylogenetically diverse reductive dehalogenase-homologous genes in deep subseafloor sedimentary metagenomes.</title>
        <authorList>
            <person name="Kawai M."/>
            <person name="Futagami T."/>
            <person name="Toyoda A."/>
            <person name="Takaki Y."/>
            <person name="Nishi S."/>
            <person name="Hori S."/>
            <person name="Arai W."/>
            <person name="Tsubouchi T."/>
            <person name="Morono Y."/>
            <person name="Uchiyama I."/>
            <person name="Ito T."/>
            <person name="Fujiyama A."/>
            <person name="Inagaki F."/>
            <person name="Takami H."/>
        </authorList>
    </citation>
    <scope>NUCLEOTIDE SEQUENCE</scope>
    <source>
        <strain evidence="2">Expedition CK06-06</strain>
    </source>
</reference>
<evidence type="ECO:0000313" key="2">
    <source>
        <dbReference type="EMBL" id="GAH44784.1"/>
    </source>
</evidence>
<keyword evidence="1" id="KW-0812">Transmembrane</keyword>
<feature type="transmembrane region" description="Helical" evidence="1">
    <location>
        <begin position="6"/>
        <end position="25"/>
    </location>
</feature>
<sequence length="272" mass="31858">WPDHLKVGLTNLFVTPLVFLNYFWLKQKTPKTDEFFGLGVNIDREPDTVVKMVNELGVDHLLIRFPLCKTDQLESYLSFVKKFQGKKIVLNLLQSRDLIENPQEFEKALTIVFRKFAPWVEAFQVANAVNRTKWGFFSIDEYLRFYQVAYQLKKKKFREITLIGPSVIDFEFHLILRALFHLYPIRFYKTSVLLYIDRRGAPEKSHLGLDLQRKIKVLASMLALSPKAGPDILITETNWPLTGTFPYAPTSENECVSERVYTNYMVRYYLLA</sequence>
<dbReference type="Gene3D" id="3.20.20.80">
    <property type="entry name" value="Glycosidases"/>
    <property type="match status" value="1"/>
</dbReference>
<feature type="non-terminal residue" evidence="2">
    <location>
        <position position="1"/>
    </location>
</feature>
<proteinExistence type="predicted"/>
<feature type="non-terminal residue" evidence="2">
    <location>
        <position position="272"/>
    </location>
</feature>
<name>X1GT38_9ZZZZ</name>
<dbReference type="EMBL" id="BARU01011425">
    <property type="protein sequence ID" value="GAH44784.1"/>
    <property type="molecule type" value="Genomic_DNA"/>
</dbReference>
<dbReference type="AlphaFoldDB" id="X1GT38"/>
<accession>X1GT38</accession>
<comment type="caution">
    <text evidence="2">The sequence shown here is derived from an EMBL/GenBank/DDBJ whole genome shotgun (WGS) entry which is preliminary data.</text>
</comment>
<organism evidence="2">
    <name type="scientific">marine sediment metagenome</name>
    <dbReference type="NCBI Taxonomy" id="412755"/>
    <lineage>
        <taxon>unclassified sequences</taxon>
        <taxon>metagenomes</taxon>
        <taxon>ecological metagenomes</taxon>
    </lineage>
</organism>
<dbReference type="InterPro" id="IPR017853">
    <property type="entry name" value="GH"/>
</dbReference>
<evidence type="ECO:0000256" key="1">
    <source>
        <dbReference type="SAM" id="Phobius"/>
    </source>
</evidence>
<protein>
    <submittedName>
        <fullName evidence="2">Uncharacterized protein</fullName>
    </submittedName>
</protein>
<keyword evidence="1" id="KW-0472">Membrane</keyword>